<evidence type="ECO:0000256" key="7">
    <source>
        <dbReference type="ARBA" id="ARBA00069138"/>
    </source>
</evidence>
<feature type="signal peptide" evidence="8">
    <location>
        <begin position="1"/>
        <end position="19"/>
    </location>
</feature>
<feature type="chain" id="PRO_5023831819" description="Cathepsin L-like" evidence="8">
    <location>
        <begin position="20"/>
        <end position="390"/>
    </location>
</feature>
<reference evidence="13" key="3">
    <citation type="submission" date="2022-04" db="UniProtKB">
        <authorList>
            <consortium name="WormBaseParasite"/>
        </authorList>
    </citation>
    <scope>IDENTIFICATION</scope>
</reference>
<dbReference type="RefSeq" id="XP_042937266.1">
    <property type="nucleotide sequence ID" value="XM_043081332.1"/>
</dbReference>
<dbReference type="Pfam" id="PF00112">
    <property type="entry name" value="Peptidase_C1"/>
    <property type="match status" value="1"/>
</dbReference>
<dbReference type="InterPro" id="IPR039417">
    <property type="entry name" value="Peptidase_C1A_papain-like"/>
</dbReference>
<gene>
    <name evidence="11" type="primary">Bm7679</name>
    <name evidence="11" type="ORF">BM_BM7679</name>
</gene>
<protein>
    <recommendedName>
        <fullName evidence="7">Cathepsin L-like</fullName>
    </recommendedName>
</protein>
<dbReference type="CDD" id="cd02248">
    <property type="entry name" value="Peptidase_C1A"/>
    <property type="match status" value="1"/>
</dbReference>
<keyword evidence="8" id="KW-0732">Signal</keyword>
<dbReference type="OrthoDB" id="10253408at2759"/>
<evidence type="ECO:0000313" key="11">
    <source>
        <dbReference type="EMBL" id="VIO97715.1"/>
    </source>
</evidence>
<dbReference type="PROSITE" id="PS00139">
    <property type="entry name" value="THIOL_PROTEASE_CYS"/>
    <property type="match status" value="1"/>
</dbReference>
<evidence type="ECO:0000256" key="5">
    <source>
        <dbReference type="ARBA" id="ARBA00023145"/>
    </source>
</evidence>
<dbReference type="InterPro" id="IPR000668">
    <property type="entry name" value="Peptidase_C1A_C"/>
</dbReference>
<feature type="domain" description="Cathepsin propeptide inhibitor" evidence="10">
    <location>
        <begin position="89"/>
        <end position="148"/>
    </location>
</feature>
<dbReference type="SMART" id="SM00645">
    <property type="entry name" value="Pept_C1"/>
    <property type="match status" value="1"/>
</dbReference>
<dbReference type="FunFam" id="3.90.70.10:FF:000006">
    <property type="entry name" value="Cathepsin S"/>
    <property type="match status" value="1"/>
</dbReference>
<dbReference type="KEGG" id="bmy:BM_BM7679"/>
<evidence type="ECO:0000259" key="9">
    <source>
        <dbReference type="SMART" id="SM00645"/>
    </source>
</evidence>
<evidence type="ECO:0000256" key="3">
    <source>
        <dbReference type="ARBA" id="ARBA00022801"/>
    </source>
</evidence>
<name>A0A4E9FL90_BRUMA</name>
<dbReference type="CTD" id="6098899"/>
<keyword evidence="4" id="KW-0788">Thiol protease</keyword>
<evidence type="ECO:0000259" key="10">
    <source>
        <dbReference type="SMART" id="SM00848"/>
    </source>
</evidence>
<keyword evidence="6" id="KW-1015">Disulfide bond</keyword>
<feature type="domain" description="Peptidase C1A papain C-terminal" evidence="9">
    <location>
        <begin position="180"/>
        <end position="390"/>
    </location>
</feature>
<dbReference type="InterPro" id="IPR000169">
    <property type="entry name" value="Pept_cys_AS"/>
</dbReference>
<evidence type="ECO:0000256" key="4">
    <source>
        <dbReference type="ARBA" id="ARBA00022807"/>
    </source>
</evidence>
<evidence type="ECO:0000256" key="8">
    <source>
        <dbReference type="SAM" id="SignalP"/>
    </source>
</evidence>
<dbReference type="AlphaFoldDB" id="A0A4E9FL90"/>
<dbReference type="InterPro" id="IPR013128">
    <property type="entry name" value="Peptidase_C1A"/>
</dbReference>
<dbReference type="Pfam" id="PF08246">
    <property type="entry name" value="Inhibitor_I29"/>
    <property type="match status" value="1"/>
</dbReference>
<keyword evidence="2" id="KW-0645">Protease</keyword>
<dbReference type="InterPro" id="IPR013201">
    <property type="entry name" value="Prot_inhib_I29"/>
</dbReference>
<dbReference type="PRINTS" id="PR00705">
    <property type="entry name" value="PAPAIN"/>
</dbReference>
<dbReference type="EMBL" id="CAAKNF010000195">
    <property type="protein sequence ID" value="VIO97715.1"/>
    <property type="molecule type" value="Genomic_DNA"/>
</dbReference>
<dbReference type="GO" id="GO:0008234">
    <property type="term" value="F:cysteine-type peptidase activity"/>
    <property type="evidence" value="ECO:0007669"/>
    <property type="project" value="UniProtKB-KW"/>
</dbReference>
<accession>A0A4E9FL90</accession>
<dbReference type="WBParaSite" id="Bm7679.1">
    <property type="protein sequence ID" value="Bm7679.1"/>
    <property type="gene ID" value="WBGene00227940"/>
</dbReference>
<dbReference type="PANTHER" id="PTHR12411">
    <property type="entry name" value="CYSTEINE PROTEASE FAMILY C1-RELATED"/>
    <property type="match status" value="1"/>
</dbReference>
<sequence>MWTIAQLAVLAFLAAFATAGEIEQLKEVLGKFDKDYKQGNMTRLASDFRSALKEYGDGQQGKSTVVQEFLKKMESNGEQRAMEKLETEWKDYVTALGKHYDQKETNFRMAIFESNELMTEKINKKYEQGLVSYTTALNDLADLTDEEFMVMNGLRLPNQTDLRGKRQTSEFYKYDEREQLPDLVDWRTKGAVTPARNQGQCGSCYAFATAAALEAYHKQRTGRLLDLSPQNIVDCTENYGCDGGYMVPVFEYATKNGIAMETKYPYVGVQEKCKWQEDIAVVTDNGFNEIEPGDELALKHAVAKRGPVVVGICGSKRSFRFYKDGVYSEGNCDEIDHAVLVVGYGTDRSYGDYWIVKNSWGTDWGKDGYVYMARNRGNMCQIASMASFPI</sequence>
<dbReference type="InterPro" id="IPR025661">
    <property type="entry name" value="Pept_asp_AS"/>
</dbReference>
<dbReference type="GeneID" id="6098899"/>
<reference evidence="12" key="1">
    <citation type="journal article" date="2007" name="Science">
        <title>Draft genome of the filarial nematode parasite Brugia malayi.</title>
        <authorList>
            <person name="Ghedin E."/>
            <person name="Wang S."/>
            <person name="Spiro D."/>
            <person name="Caler E."/>
            <person name="Zhao Q."/>
            <person name="Crabtree J."/>
            <person name="Allen J.E."/>
            <person name="Delcher A.L."/>
            <person name="Guiliano D.B."/>
            <person name="Miranda-Saavedra D."/>
            <person name="Angiuoli S.V."/>
            <person name="Creasy T."/>
            <person name="Amedeo P."/>
            <person name="Haas B."/>
            <person name="El-Sayed N.M."/>
            <person name="Wortman J.R."/>
            <person name="Feldblyum T."/>
            <person name="Tallon L."/>
            <person name="Schatz M."/>
            <person name="Shumway M."/>
            <person name="Koo H."/>
            <person name="Salzberg S.L."/>
            <person name="Schobel S."/>
            <person name="Pertea M."/>
            <person name="Pop M."/>
            <person name="White O."/>
            <person name="Barton G.J."/>
            <person name="Carlow C.K."/>
            <person name="Crawford M.J."/>
            <person name="Daub J."/>
            <person name="Dimmic M.W."/>
            <person name="Estes C.F."/>
            <person name="Foster J.M."/>
            <person name="Ganatra M."/>
            <person name="Gregory W.F."/>
            <person name="Johnson N.M."/>
            <person name="Jin J."/>
            <person name="Komuniecki R."/>
            <person name="Korf I."/>
            <person name="Kumar S."/>
            <person name="Laney S."/>
            <person name="Li B.W."/>
            <person name="Li W."/>
            <person name="Lindblom T.H."/>
            <person name="Lustigman S."/>
            <person name="Ma D."/>
            <person name="Maina C.V."/>
            <person name="Martin D.M."/>
            <person name="McCarter J.P."/>
            <person name="McReynolds L."/>
            <person name="Mitreva M."/>
            <person name="Nutman T.B."/>
            <person name="Parkinson J."/>
            <person name="Peregrin-Alvarez J.M."/>
            <person name="Poole C."/>
            <person name="Ren Q."/>
            <person name="Saunders L."/>
            <person name="Sluder A.E."/>
            <person name="Smith K."/>
            <person name="Stanke M."/>
            <person name="Unnasch T.R."/>
            <person name="Ware J."/>
            <person name="Wei A.D."/>
            <person name="Weil G."/>
            <person name="Williams D.J."/>
            <person name="Zhang Y."/>
            <person name="Williams S.A."/>
            <person name="Fraser-Liggett C."/>
            <person name="Slatko B."/>
            <person name="Blaxter M.L."/>
            <person name="Scott A.L."/>
        </authorList>
    </citation>
    <scope>NUCLEOTIDE SEQUENCE</scope>
    <source>
        <strain evidence="12">FR3</strain>
    </source>
</reference>
<dbReference type="InterPro" id="IPR025660">
    <property type="entry name" value="Pept_his_AS"/>
</dbReference>
<accession>A0A8L7THE1</accession>
<evidence type="ECO:0000256" key="2">
    <source>
        <dbReference type="ARBA" id="ARBA00022670"/>
    </source>
</evidence>
<evidence type="ECO:0000256" key="6">
    <source>
        <dbReference type="ARBA" id="ARBA00023157"/>
    </source>
</evidence>
<organism evidence="11">
    <name type="scientific">Brugia malayi</name>
    <name type="common">Filarial nematode worm</name>
    <dbReference type="NCBI Taxonomy" id="6279"/>
    <lineage>
        <taxon>Eukaryota</taxon>
        <taxon>Metazoa</taxon>
        <taxon>Ecdysozoa</taxon>
        <taxon>Nematoda</taxon>
        <taxon>Chromadorea</taxon>
        <taxon>Rhabditida</taxon>
        <taxon>Spirurina</taxon>
        <taxon>Spiruromorpha</taxon>
        <taxon>Filarioidea</taxon>
        <taxon>Onchocercidae</taxon>
        <taxon>Brugia</taxon>
    </lineage>
</organism>
<dbReference type="Proteomes" id="UP000006672">
    <property type="component" value="Unassembled WGS sequence"/>
</dbReference>
<keyword evidence="3" id="KW-0378">Hydrolase</keyword>
<dbReference type="PROSITE" id="PS00639">
    <property type="entry name" value="THIOL_PROTEASE_HIS"/>
    <property type="match status" value="1"/>
</dbReference>
<dbReference type="Gene3D" id="3.90.70.10">
    <property type="entry name" value="Cysteine proteinases"/>
    <property type="match status" value="1"/>
</dbReference>
<dbReference type="SMART" id="SM00848">
    <property type="entry name" value="Inhibitor_I29"/>
    <property type="match status" value="1"/>
</dbReference>
<dbReference type="GO" id="GO:0006508">
    <property type="term" value="P:proteolysis"/>
    <property type="evidence" value="ECO:0007669"/>
    <property type="project" value="UniProtKB-KW"/>
</dbReference>
<evidence type="ECO:0000313" key="13">
    <source>
        <dbReference type="WBParaSite" id="Bm7679.1"/>
    </source>
</evidence>
<dbReference type="SUPFAM" id="SSF54001">
    <property type="entry name" value="Cysteine proteinases"/>
    <property type="match status" value="1"/>
</dbReference>
<evidence type="ECO:0000256" key="1">
    <source>
        <dbReference type="ARBA" id="ARBA00008455"/>
    </source>
</evidence>
<keyword evidence="5" id="KW-0865">Zymogen</keyword>
<comment type="similarity">
    <text evidence="1">Belongs to the peptidase C1 family.</text>
</comment>
<dbReference type="InterPro" id="IPR038765">
    <property type="entry name" value="Papain-like_cys_pep_sf"/>
</dbReference>
<reference evidence="11" key="2">
    <citation type="submission" date="2019-04" db="EMBL/GenBank/DDBJ databases">
        <authorList>
            <person name="Howe K."/>
            <person name="Paulini M."/>
            <person name="Williams G."/>
        </authorList>
    </citation>
    <scope>NUCLEOTIDE SEQUENCE [LARGE SCALE GENOMIC DNA]</scope>
    <source>
        <strain evidence="11">FR3</strain>
    </source>
</reference>
<proteinExistence type="inferred from homology"/>
<dbReference type="PROSITE" id="PS00640">
    <property type="entry name" value="THIOL_PROTEASE_ASN"/>
    <property type="match status" value="1"/>
</dbReference>
<keyword evidence="12" id="KW-1185">Reference proteome</keyword>
<evidence type="ECO:0000313" key="12">
    <source>
        <dbReference type="Proteomes" id="UP000006672"/>
    </source>
</evidence>